<dbReference type="PROSITE" id="PS51257">
    <property type="entry name" value="PROKAR_LIPOPROTEIN"/>
    <property type="match status" value="1"/>
</dbReference>
<sequence length="188" mass="21303">MFFKRFLGLLLSSLLLACEPKPQQDQRLEDYKSVLADHQALIRLEIAGDTFYANECIFKGSISLSNGTMAINLKNQFDGQTIVSLKMPDRLKDFPWEITFDERKGAQTQVLIGKIIETNPLKGLGYVMTSGSLTVKQMDPEYFHMDLHGKGVKYGVDLLLEQPVEIKGTIVYKSPHVSFDHMSWSDLQ</sequence>
<evidence type="ECO:0000313" key="2">
    <source>
        <dbReference type="EMBL" id="PWJ60416.1"/>
    </source>
</evidence>
<evidence type="ECO:0008006" key="4">
    <source>
        <dbReference type="Google" id="ProtNLM"/>
    </source>
</evidence>
<accession>A0A316ASV4</accession>
<feature type="chain" id="PRO_5016419362" description="YceI-like domain-containing protein" evidence="1">
    <location>
        <begin position="18"/>
        <end position="188"/>
    </location>
</feature>
<reference evidence="2 3" key="1">
    <citation type="submission" date="2018-03" db="EMBL/GenBank/DDBJ databases">
        <title>Genomic Encyclopedia of Archaeal and Bacterial Type Strains, Phase II (KMG-II): from individual species to whole genera.</title>
        <authorList>
            <person name="Goeker M."/>
        </authorList>
    </citation>
    <scope>NUCLEOTIDE SEQUENCE [LARGE SCALE GENOMIC DNA]</scope>
    <source>
        <strain evidence="2 3">DSM 100346</strain>
    </source>
</reference>
<name>A0A316ASV4_9BACT</name>
<dbReference type="RefSeq" id="WP_109672620.1">
    <property type="nucleotide sequence ID" value="NZ_QGDT01000001.1"/>
</dbReference>
<keyword evidence="3" id="KW-1185">Reference proteome</keyword>
<evidence type="ECO:0000313" key="3">
    <source>
        <dbReference type="Proteomes" id="UP000245880"/>
    </source>
</evidence>
<keyword evidence="1" id="KW-0732">Signal</keyword>
<gene>
    <name evidence="2" type="ORF">CLV98_101600</name>
</gene>
<feature type="signal peptide" evidence="1">
    <location>
        <begin position="1"/>
        <end position="17"/>
    </location>
</feature>
<dbReference type="AlphaFoldDB" id="A0A316ASV4"/>
<comment type="caution">
    <text evidence="2">The sequence shown here is derived from an EMBL/GenBank/DDBJ whole genome shotgun (WGS) entry which is preliminary data.</text>
</comment>
<dbReference type="Proteomes" id="UP000245880">
    <property type="component" value="Unassembled WGS sequence"/>
</dbReference>
<evidence type="ECO:0000256" key="1">
    <source>
        <dbReference type="SAM" id="SignalP"/>
    </source>
</evidence>
<dbReference type="OrthoDB" id="949383at2"/>
<dbReference type="EMBL" id="QGDT01000001">
    <property type="protein sequence ID" value="PWJ60416.1"/>
    <property type="molecule type" value="Genomic_DNA"/>
</dbReference>
<organism evidence="2 3">
    <name type="scientific">Dyadobacter jejuensis</name>
    <dbReference type="NCBI Taxonomy" id="1082580"/>
    <lineage>
        <taxon>Bacteria</taxon>
        <taxon>Pseudomonadati</taxon>
        <taxon>Bacteroidota</taxon>
        <taxon>Cytophagia</taxon>
        <taxon>Cytophagales</taxon>
        <taxon>Spirosomataceae</taxon>
        <taxon>Dyadobacter</taxon>
    </lineage>
</organism>
<protein>
    <recommendedName>
        <fullName evidence="4">YceI-like domain-containing protein</fullName>
    </recommendedName>
</protein>
<proteinExistence type="predicted"/>